<organism evidence="6 7">
    <name type="scientific">Alkalispirochaeta americana</name>
    <dbReference type="NCBI Taxonomy" id="159291"/>
    <lineage>
        <taxon>Bacteria</taxon>
        <taxon>Pseudomonadati</taxon>
        <taxon>Spirochaetota</taxon>
        <taxon>Spirochaetia</taxon>
        <taxon>Spirochaetales</taxon>
        <taxon>Spirochaetaceae</taxon>
        <taxon>Alkalispirochaeta</taxon>
    </lineage>
</organism>
<evidence type="ECO:0008006" key="8">
    <source>
        <dbReference type="Google" id="ProtNLM"/>
    </source>
</evidence>
<name>A0A1N6T466_9SPIO</name>
<dbReference type="PRINTS" id="PR00411">
    <property type="entry name" value="PNDRDTASEI"/>
</dbReference>
<dbReference type="Gene3D" id="3.50.50.60">
    <property type="entry name" value="FAD/NAD(P)-binding domain"/>
    <property type="match status" value="1"/>
</dbReference>
<comment type="cofactor">
    <cofactor evidence="1">
        <name>FAD</name>
        <dbReference type="ChEBI" id="CHEBI:57692"/>
    </cofactor>
</comment>
<dbReference type="InterPro" id="IPR055178">
    <property type="entry name" value="RsdA/BaiN/AoA(So)-like_dom"/>
</dbReference>
<dbReference type="Gene3D" id="1.10.8.260">
    <property type="entry name" value="HI0933 insert domain-like"/>
    <property type="match status" value="1"/>
</dbReference>
<evidence type="ECO:0000259" key="5">
    <source>
        <dbReference type="Pfam" id="PF22780"/>
    </source>
</evidence>
<accession>A0A1N6T466</accession>
<reference evidence="6 7" key="1">
    <citation type="submission" date="2017-01" db="EMBL/GenBank/DDBJ databases">
        <authorList>
            <person name="Mah S.A."/>
            <person name="Swanson W.J."/>
            <person name="Moy G.W."/>
            <person name="Vacquier V.D."/>
        </authorList>
    </citation>
    <scope>NUCLEOTIDE SEQUENCE [LARGE SCALE GENOMIC DNA]</scope>
    <source>
        <strain evidence="6 7">ASpG1</strain>
    </source>
</reference>
<dbReference type="PANTHER" id="PTHR42887:SF2">
    <property type="entry name" value="OS12G0638800 PROTEIN"/>
    <property type="match status" value="1"/>
</dbReference>
<dbReference type="STRING" id="159291.SAMN05920897_109107"/>
<dbReference type="RefSeq" id="WP_076488814.1">
    <property type="nucleotide sequence ID" value="NZ_FTMS01000009.1"/>
</dbReference>
<dbReference type="InterPro" id="IPR023166">
    <property type="entry name" value="BaiN-like_dom_sf"/>
</dbReference>
<feature type="domain" description="RsdA/BaiN/AoA(So)-like Rossmann fold-like" evidence="4">
    <location>
        <begin position="5"/>
        <end position="391"/>
    </location>
</feature>
<dbReference type="AlphaFoldDB" id="A0A1N6T466"/>
<dbReference type="Gene3D" id="2.40.30.10">
    <property type="entry name" value="Translation factors"/>
    <property type="match status" value="1"/>
</dbReference>
<proteinExistence type="predicted"/>
<evidence type="ECO:0000256" key="1">
    <source>
        <dbReference type="ARBA" id="ARBA00001974"/>
    </source>
</evidence>
<evidence type="ECO:0000313" key="7">
    <source>
        <dbReference type="Proteomes" id="UP000186400"/>
    </source>
</evidence>
<dbReference type="Pfam" id="PF03486">
    <property type="entry name" value="HI0933_like"/>
    <property type="match status" value="1"/>
</dbReference>
<dbReference type="EMBL" id="FTMS01000009">
    <property type="protein sequence ID" value="SIQ48064.1"/>
    <property type="molecule type" value="Genomic_DNA"/>
</dbReference>
<dbReference type="SUPFAM" id="SSF51905">
    <property type="entry name" value="FAD/NAD(P)-binding domain"/>
    <property type="match status" value="1"/>
</dbReference>
<dbReference type="InterPro" id="IPR057661">
    <property type="entry name" value="RsdA/BaiN/AoA(So)_Rossmann"/>
</dbReference>
<gene>
    <name evidence="6" type="ORF">SAMN05920897_109107</name>
</gene>
<evidence type="ECO:0000313" key="6">
    <source>
        <dbReference type="EMBL" id="SIQ48064.1"/>
    </source>
</evidence>
<dbReference type="InterPro" id="IPR004792">
    <property type="entry name" value="BaiN-like"/>
</dbReference>
<dbReference type="PANTHER" id="PTHR42887">
    <property type="entry name" value="OS12G0638800 PROTEIN"/>
    <property type="match status" value="1"/>
</dbReference>
<keyword evidence="2" id="KW-0285">Flavoprotein</keyword>
<sequence>MKDWDVIIIGAGASGLMCAAQAGQRGRSVLVLDAGKRPGRKILIAGGGACNFTNLRIDSSNYISHNPHFCKSSLSRYTQFDFIDLVERYGIPYHERQEGQLFCDHSSRDILDMLLQEARAGGAVTRMNQTVRTVSSQESRYRVETSSETFSADSVVVATGGISLPTAGVSPLGFRIAEHFGLPLVPPAPALVPLTWQTKEKSLFLPLSGISILVTAHCGDVSFTGDLLFTHRGVSGPVALQLSTYWEQGREVILDFLPRKNMGHLLETAQRKNPGKTALNTLALHLPRRLAETLLERSGLASVPVKDVSPKQAKQLTEEIQSFRFTPQGTEGYRTAEATRGGVSTEALSSKTMEAAGRQGLYFIGEVVDVTGQLGGYNLQWAWSSGWAAGQCC</sequence>
<dbReference type="PRINTS" id="PR00368">
    <property type="entry name" value="FADPNR"/>
</dbReference>
<keyword evidence="3" id="KW-0274">FAD</keyword>
<dbReference type="Pfam" id="PF22780">
    <property type="entry name" value="HI0933_like_1st"/>
    <property type="match status" value="1"/>
</dbReference>
<dbReference type="InterPro" id="IPR036188">
    <property type="entry name" value="FAD/NAD-bd_sf"/>
</dbReference>
<keyword evidence="7" id="KW-1185">Reference proteome</keyword>
<evidence type="ECO:0000256" key="3">
    <source>
        <dbReference type="ARBA" id="ARBA00022827"/>
    </source>
</evidence>
<dbReference type="Proteomes" id="UP000186400">
    <property type="component" value="Unassembled WGS sequence"/>
</dbReference>
<dbReference type="NCBIfam" id="TIGR00275">
    <property type="entry name" value="aminoacetone oxidase family FAD-binding enzyme"/>
    <property type="match status" value="1"/>
</dbReference>
<evidence type="ECO:0000256" key="2">
    <source>
        <dbReference type="ARBA" id="ARBA00022630"/>
    </source>
</evidence>
<dbReference type="SUPFAM" id="SSF160996">
    <property type="entry name" value="HI0933 insert domain-like"/>
    <property type="match status" value="1"/>
</dbReference>
<evidence type="ECO:0000259" key="4">
    <source>
        <dbReference type="Pfam" id="PF03486"/>
    </source>
</evidence>
<protein>
    <recommendedName>
        <fullName evidence="8">Flavoprotein, HI0933 family</fullName>
    </recommendedName>
</protein>
<dbReference type="OrthoDB" id="9773233at2"/>
<feature type="domain" description="RsdA/BaiN/AoA(So)-like insert" evidence="5">
    <location>
        <begin position="189"/>
        <end position="337"/>
    </location>
</feature>